<evidence type="ECO:0000313" key="8">
    <source>
        <dbReference type="Proteomes" id="UP000799302"/>
    </source>
</evidence>
<sequence length="253" mass="27958">MAPKLLKANSKAESSIASKTKDETVAWPKLQPIIPSTSLELTEILPDQIFTISNLWSTKLCKQYVSFLSSLPLMTTPGRPKKGEAVRVNDRFQIDDPGFADRLWNETALQELVTGNASGMSKEQQQAVWGGLVVGLNPNIRVYRYTKGQFFGQHYDDSNIVTIGTTRGHTTWTLLLYLTSPATGCTGGQTVFYPEADEPKKGTKTKIQPQPITVELEVGMALLHKHGSDCLLHEGLEVTSGEKWIIRSDLVVI</sequence>
<evidence type="ECO:0000256" key="3">
    <source>
        <dbReference type="ARBA" id="ARBA00022964"/>
    </source>
</evidence>
<dbReference type="PANTHER" id="PTHR10869:SF236">
    <property type="entry name" value="PROLYL 4-HYDROXYLASE ALPHA SUBUNIT DOMAIN-CONTAINING PROTEIN"/>
    <property type="match status" value="1"/>
</dbReference>
<protein>
    <recommendedName>
        <fullName evidence="6">Fe2OG dioxygenase domain-containing protein</fullName>
    </recommendedName>
</protein>
<dbReference type="InterPro" id="IPR045054">
    <property type="entry name" value="P4HA-like"/>
</dbReference>
<dbReference type="FunFam" id="2.60.120.620:FF:000021">
    <property type="entry name" value="WGS project CABT00000000 data, contig 2.8"/>
    <property type="match status" value="1"/>
</dbReference>
<dbReference type="PANTHER" id="PTHR10869">
    <property type="entry name" value="PROLYL 4-HYDROXYLASE ALPHA SUBUNIT"/>
    <property type="match status" value="1"/>
</dbReference>
<gene>
    <name evidence="7" type="ORF">BT63DRAFT_133750</name>
</gene>
<evidence type="ECO:0000256" key="2">
    <source>
        <dbReference type="ARBA" id="ARBA00022723"/>
    </source>
</evidence>
<dbReference type="GO" id="GO:0031418">
    <property type="term" value="F:L-ascorbic acid binding"/>
    <property type="evidence" value="ECO:0007669"/>
    <property type="project" value="InterPro"/>
</dbReference>
<dbReference type="Pfam" id="PF13640">
    <property type="entry name" value="2OG-FeII_Oxy_3"/>
    <property type="match status" value="1"/>
</dbReference>
<keyword evidence="4" id="KW-0560">Oxidoreductase</keyword>
<dbReference type="AlphaFoldDB" id="A0A6A6UML7"/>
<dbReference type="PROSITE" id="PS51471">
    <property type="entry name" value="FE2OG_OXY"/>
    <property type="match status" value="1"/>
</dbReference>
<evidence type="ECO:0000259" key="6">
    <source>
        <dbReference type="PROSITE" id="PS51471"/>
    </source>
</evidence>
<dbReference type="Proteomes" id="UP000799302">
    <property type="component" value="Unassembled WGS sequence"/>
</dbReference>
<dbReference type="GO" id="GO:0005783">
    <property type="term" value="C:endoplasmic reticulum"/>
    <property type="evidence" value="ECO:0007669"/>
    <property type="project" value="TreeGrafter"/>
</dbReference>
<dbReference type="InterPro" id="IPR005123">
    <property type="entry name" value="Oxoglu/Fe-dep_dioxygenase_dom"/>
</dbReference>
<proteinExistence type="predicted"/>
<accession>A0A6A6UML7</accession>
<dbReference type="InterPro" id="IPR006620">
    <property type="entry name" value="Pro_4_hyd_alph"/>
</dbReference>
<dbReference type="GO" id="GO:0005506">
    <property type="term" value="F:iron ion binding"/>
    <property type="evidence" value="ECO:0007669"/>
    <property type="project" value="InterPro"/>
</dbReference>
<organism evidence="7 8">
    <name type="scientific">Microthyrium microscopicum</name>
    <dbReference type="NCBI Taxonomy" id="703497"/>
    <lineage>
        <taxon>Eukaryota</taxon>
        <taxon>Fungi</taxon>
        <taxon>Dikarya</taxon>
        <taxon>Ascomycota</taxon>
        <taxon>Pezizomycotina</taxon>
        <taxon>Dothideomycetes</taxon>
        <taxon>Dothideomycetes incertae sedis</taxon>
        <taxon>Microthyriales</taxon>
        <taxon>Microthyriaceae</taxon>
        <taxon>Microthyrium</taxon>
    </lineage>
</organism>
<evidence type="ECO:0000256" key="1">
    <source>
        <dbReference type="ARBA" id="ARBA00001961"/>
    </source>
</evidence>
<feature type="domain" description="Fe2OG dioxygenase" evidence="6">
    <location>
        <begin position="135"/>
        <end position="252"/>
    </location>
</feature>
<dbReference type="SMART" id="SM00702">
    <property type="entry name" value="P4Hc"/>
    <property type="match status" value="1"/>
</dbReference>
<evidence type="ECO:0000256" key="4">
    <source>
        <dbReference type="ARBA" id="ARBA00023002"/>
    </source>
</evidence>
<keyword evidence="3" id="KW-0223">Dioxygenase</keyword>
<evidence type="ECO:0000256" key="5">
    <source>
        <dbReference type="ARBA" id="ARBA00023004"/>
    </source>
</evidence>
<comment type="cofactor">
    <cofactor evidence="1">
        <name>L-ascorbate</name>
        <dbReference type="ChEBI" id="CHEBI:38290"/>
    </cofactor>
</comment>
<reference evidence="7" key="1">
    <citation type="journal article" date="2020" name="Stud. Mycol.">
        <title>101 Dothideomycetes genomes: a test case for predicting lifestyles and emergence of pathogens.</title>
        <authorList>
            <person name="Haridas S."/>
            <person name="Albert R."/>
            <person name="Binder M."/>
            <person name="Bloem J."/>
            <person name="Labutti K."/>
            <person name="Salamov A."/>
            <person name="Andreopoulos B."/>
            <person name="Baker S."/>
            <person name="Barry K."/>
            <person name="Bills G."/>
            <person name="Bluhm B."/>
            <person name="Cannon C."/>
            <person name="Castanera R."/>
            <person name="Culley D."/>
            <person name="Daum C."/>
            <person name="Ezra D."/>
            <person name="Gonzalez J."/>
            <person name="Henrissat B."/>
            <person name="Kuo A."/>
            <person name="Liang C."/>
            <person name="Lipzen A."/>
            <person name="Lutzoni F."/>
            <person name="Magnuson J."/>
            <person name="Mondo S."/>
            <person name="Nolan M."/>
            <person name="Ohm R."/>
            <person name="Pangilinan J."/>
            <person name="Park H.-J."/>
            <person name="Ramirez L."/>
            <person name="Alfaro M."/>
            <person name="Sun H."/>
            <person name="Tritt A."/>
            <person name="Yoshinaga Y."/>
            <person name="Zwiers L.-H."/>
            <person name="Turgeon B."/>
            <person name="Goodwin S."/>
            <person name="Spatafora J."/>
            <person name="Crous P."/>
            <person name="Grigoriev I."/>
        </authorList>
    </citation>
    <scope>NUCLEOTIDE SEQUENCE</scope>
    <source>
        <strain evidence="7">CBS 115976</strain>
    </source>
</reference>
<keyword evidence="5" id="KW-0408">Iron</keyword>
<dbReference type="OrthoDB" id="69177at2759"/>
<dbReference type="GO" id="GO:0004656">
    <property type="term" value="F:procollagen-proline 4-dioxygenase activity"/>
    <property type="evidence" value="ECO:0007669"/>
    <property type="project" value="TreeGrafter"/>
</dbReference>
<name>A0A6A6UML7_9PEZI</name>
<dbReference type="InterPro" id="IPR044862">
    <property type="entry name" value="Pro_4_hyd_alph_FE2OG_OXY"/>
</dbReference>
<keyword evidence="2" id="KW-0479">Metal-binding</keyword>
<dbReference type="EMBL" id="MU004231">
    <property type="protein sequence ID" value="KAF2672693.1"/>
    <property type="molecule type" value="Genomic_DNA"/>
</dbReference>
<keyword evidence="8" id="KW-1185">Reference proteome</keyword>
<dbReference type="Gene3D" id="2.60.120.620">
    <property type="entry name" value="q2cbj1_9rhob like domain"/>
    <property type="match status" value="1"/>
</dbReference>
<evidence type="ECO:0000313" key="7">
    <source>
        <dbReference type="EMBL" id="KAF2672693.1"/>
    </source>
</evidence>